<evidence type="ECO:0000259" key="1">
    <source>
        <dbReference type="PROSITE" id="PS50851"/>
    </source>
</evidence>
<sequence length="155" mass="16942">MAANNQLVVFTLDEQSFALNLSNVERIVRAVEVTPLPDAPEVILGVINIEGRVVPVVNTRKRLGMAEKEIELQDLFIIVRENGHSLALLADQVKPVMEVPDEELVRPDRVLPGIGYVQGVAKVDDGMLVVLRLETIMSLADQKLVLAALEGVPSD</sequence>
<feature type="domain" description="CheW-like" evidence="1">
    <location>
        <begin position="4"/>
        <end position="142"/>
    </location>
</feature>
<accession>I4BZP6</accession>
<dbReference type="STRING" id="706587.Desti_0037"/>
<dbReference type="SMART" id="SM00260">
    <property type="entry name" value="CheW"/>
    <property type="match status" value="1"/>
</dbReference>
<protein>
    <submittedName>
        <fullName evidence="2">Chemotaxis signal transduction protein</fullName>
    </submittedName>
</protein>
<dbReference type="GO" id="GO:0006935">
    <property type="term" value="P:chemotaxis"/>
    <property type="evidence" value="ECO:0007669"/>
    <property type="project" value="InterPro"/>
</dbReference>
<dbReference type="Pfam" id="PF01584">
    <property type="entry name" value="CheW"/>
    <property type="match status" value="1"/>
</dbReference>
<dbReference type="PROSITE" id="PS50851">
    <property type="entry name" value="CHEW"/>
    <property type="match status" value="1"/>
</dbReference>
<dbReference type="InterPro" id="IPR002545">
    <property type="entry name" value="CheW-lke_dom"/>
</dbReference>
<name>I4BZP6_DESTA</name>
<dbReference type="HOGENOM" id="CLU_048995_3_4_7"/>
<dbReference type="Gene3D" id="2.40.50.180">
    <property type="entry name" value="CheA-289, Domain 4"/>
    <property type="match status" value="1"/>
</dbReference>
<organism evidence="2 3">
    <name type="scientific">Desulfomonile tiedjei (strain ATCC 49306 / DSM 6799 / DCB-1)</name>
    <dbReference type="NCBI Taxonomy" id="706587"/>
    <lineage>
        <taxon>Bacteria</taxon>
        <taxon>Pseudomonadati</taxon>
        <taxon>Thermodesulfobacteriota</taxon>
        <taxon>Desulfomonilia</taxon>
        <taxon>Desulfomonilales</taxon>
        <taxon>Desulfomonilaceae</taxon>
        <taxon>Desulfomonile</taxon>
    </lineage>
</organism>
<evidence type="ECO:0000313" key="2">
    <source>
        <dbReference type="EMBL" id="AFM22787.1"/>
    </source>
</evidence>
<dbReference type="PANTHER" id="PTHR22617">
    <property type="entry name" value="CHEMOTAXIS SENSOR HISTIDINE KINASE-RELATED"/>
    <property type="match status" value="1"/>
</dbReference>
<dbReference type="EMBL" id="CP003360">
    <property type="protein sequence ID" value="AFM22787.1"/>
    <property type="molecule type" value="Genomic_DNA"/>
</dbReference>
<dbReference type="Gene3D" id="2.30.30.40">
    <property type="entry name" value="SH3 Domains"/>
    <property type="match status" value="1"/>
</dbReference>
<keyword evidence="3" id="KW-1185">Reference proteome</keyword>
<dbReference type="RefSeq" id="WP_014807946.1">
    <property type="nucleotide sequence ID" value="NC_018025.1"/>
</dbReference>
<dbReference type="PANTHER" id="PTHR22617:SF23">
    <property type="entry name" value="CHEMOTAXIS PROTEIN CHEW"/>
    <property type="match status" value="1"/>
</dbReference>
<dbReference type="eggNOG" id="COG0835">
    <property type="taxonomic scope" value="Bacteria"/>
</dbReference>
<gene>
    <name evidence="2" type="ordered locus">Desti_0037</name>
</gene>
<dbReference type="InterPro" id="IPR036061">
    <property type="entry name" value="CheW-like_dom_sf"/>
</dbReference>
<dbReference type="InterPro" id="IPR039315">
    <property type="entry name" value="CheW"/>
</dbReference>
<dbReference type="OrthoDB" id="9790406at2"/>
<proteinExistence type="predicted"/>
<reference evidence="3" key="1">
    <citation type="submission" date="2012-06" db="EMBL/GenBank/DDBJ databases">
        <title>Complete sequence of chromosome of Desulfomonile tiedjei DSM 6799.</title>
        <authorList>
            <person name="Lucas S."/>
            <person name="Copeland A."/>
            <person name="Lapidus A."/>
            <person name="Glavina del Rio T."/>
            <person name="Dalin E."/>
            <person name="Tice H."/>
            <person name="Bruce D."/>
            <person name="Goodwin L."/>
            <person name="Pitluck S."/>
            <person name="Peters L."/>
            <person name="Ovchinnikova G."/>
            <person name="Zeytun A."/>
            <person name="Lu M."/>
            <person name="Kyrpides N."/>
            <person name="Mavromatis K."/>
            <person name="Ivanova N."/>
            <person name="Brettin T."/>
            <person name="Detter J.C."/>
            <person name="Han C."/>
            <person name="Larimer F."/>
            <person name="Land M."/>
            <person name="Hauser L."/>
            <person name="Markowitz V."/>
            <person name="Cheng J.-F."/>
            <person name="Hugenholtz P."/>
            <person name="Woyke T."/>
            <person name="Wu D."/>
            <person name="Spring S."/>
            <person name="Schroeder M."/>
            <person name="Brambilla E."/>
            <person name="Klenk H.-P."/>
            <person name="Eisen J.A."/>
        </authorList>
    </citation>
    <scope>NUCLEOTIDE SEQUENCE [LARGE SCALE GENOMIC DNA]</scope>
    <source>
        <strain evidence="3">ATCC 49306 / DSM 6799 / DCB-1</strain>
    </source>
</reference>
<evidence type="ECO:0000313" key="3">
    <source>
        <dbReference type="Proteomes" id="UP000006055"/>
    </source>
</evidence>
<dbReference type="Proteomes" id="UP000006055">
    <property type="component" value="Chromosome"/>
</dbReference>
<dbReference type="AlphaFoldDB" id="I4BZP6"/>
<dbReference type="KEGG" id="dti:Desti_0037"/>
<dbReference type="GO" id="GO:0005829">
    <property type="term" value="C:cytosol"/>
    <property type="evidence" value="ECO:0007669"/>
    <property type="project" value="TreeGrafter"/>
</dbReference>
<dbReference type="GO" id="GO:0007165">
    <property type="term" value="P:signal transduction"/>
    <property type="evidence" value="ECO:0007669"/>
    <property type="project" value="InterPro"/>
</dbReference>
<dbReference type="SUPFAM" id="SSF50341">
    <property type="entry name" value="CheW-like"/>
    <property type="match status" value="1"/>
</dbReference>